<accession>A0A9P6QJH4</accession>
<dbReference type="AlphaFoldDB" id="A0A9P6QJH4"/>
<organism evidence="3 4">
    <name type="scientific">Actinomortierella ambigua</name>
    <dbReference type="NCBI Taxonomy" id="1343610"/>
    <lineage>
        <taxon>Eukaryota</taxon>
        <taxon>Fungi</taxon>
        <taxon>Fungi incertae sedis</taxon>
        <taxon>Mucoromycota</taxon>
        <taxon>Mortierellomycotina</taxon>
        <taxon>Mortierellomycetes</taxon>
        <taxon>Mortierellales</taxon>
        <taxon>Mortierellaceae</taxon>
        <taxon>Actinomortierella</taxon>
    </lineage>
</organism>
<keyword evidence="2" id="KW-1133">Transmembrane helix</keyword>
<evidence type="ECO:0000313" key="3">
    <source>
        <dbReference type="EMBL" id="KAG0268680.1"/>
    </source>
</evidence>
<evidence type="ECO:0000256" key="1">
    <source>
        <dbReference type="SAM" id="MobiDB-lite"/>
    </source>
</evidence>
<comment type="caution">
    <text evidence="3">The sequence shown here is derived from an EMBL/GenBank/DDBJ whole genome shotgun (WGS) entry which is preliminary data.</text>
</comment>
<name>A0A9P6QJH4_9FUNG</name>
<keyword evidence="4" id="KW-1185">Reference proteome</keyword>
<evidence type="ECO:0000256" key="2">
    <source>
        <dbReference type="SAM" id="Phobius"/>
    </source>
</evidence>
<dbReference type="Proteomes" id="UP000807716">
    <property type="component" value="Unassembled WGS sequence"/>
</dbReference>
<feature type="transmembrane region" description="Helical" evidence="2">
    <location>
        <begin position="111"/>
        <end position="132"/>
    </location>
</feature>
<dbReference type="EMBL" id="JAAAJB010000044">
    <property type="protein sequence ID" value="KAG0268680.1"/>
    <property type="molecule type" value="Genomic_DNA"/>
</dbReference>
<feature type="compositionally biased region" description="Basic and acidic residues" evidence="1">
    <location>
        <begin position="1"/>
        <end position="10"/>
    </location>
</feature>
<keyword evidence="2" id="KW-0812">Transmembrane</keyword>
<feature type="region of interest" description="Disordered" evidence="1">
    <location>
        <begin position="66"/>
        <end position="98"/>
    </location>
</feature>
<proteinExistence type="predicted"/>
<sequence>MDTPEHVDSHHSHHFIHHNSSNDGVDQDRRWIWWISCALLALVGYVARDYPAWRAKQKLLETATTPVTKSTTANDINKDDQAGSPSSTPGAVSENDHQPWPPRFSARWIPFMPFALVYLCAKVVWSFFRWLVFHSLWFIEQSSSHIALAAEKAAVFAVENGPDLVYRHVVLPVKDATNSVWQSFVVEWCRPKFEQVVVPAVVHACTVVQEITVKHYHSLAAFTARWADPVILTMTWVALELVYLPLASLASRLAVVGQTFLHTANIYLQELAKDALDLLHLIGRTAQWLWSKALRPLGLHLARLGSIAACQLWATIQKSGLWIYSSLLRPSWDAVISAIVILRSHPTLLAGLRVLSAKVQTEVAKALHRIEQVNWLLLLEEVLTRVFTFLYQFIAQALTLAGRAISYFFVEMIPNAYKDLQSAIEFMRPIVEWVVLRVLAVVRPCWWMIVSLTQWMATNAGPFLAMLNRTIWTPVVQAWQMFMQPVLARIVAMTIQTAVATMHILRQVAPWITSVLAPLWKVVGEISDVLSRMATELGRILLSMTGELGVKVQQALQEMAPQFEAAKTYLGRVLDDMVVWANNAMVDWVKKEKRE</sequence>
<feature type="transmembrane region" description="Helical" evidence="2">
    <location>
        <begin position="31"/>
        <end position="48"/>
    </location>
</feature>
<protein>
    <submittedName>
        <fullName evidence="3">Uncharacterized protein</fullName>
    </submittedName>
</protein>
<reference evidence="3" key="1">
    <citation type="journal article" date="2020" name="Fungal Divers.">
        <title>Resolving the Mortierellaceae phylogeny through synthesis of multi-gene phylogenetics and phylogenomics.</title>
        <authorList>
            <person name="Vandepol N."/>
            <person name="Liber J."/>
            <person name="Desiro A."/>
            <person name="Na H."/>
            <person name="Kennedy M."/>
            <person name="Barry K."/>
            <person name="Grigoriev I.V."/>
            <person name="Miller A.N."/>
            <person name="O'Donnell K."/>
            <person name="Stajich J.E."/>
            <person name="Bonito G."/>
        </authorList>
    </citation>
    <scope>NUCLEOTIDE SEQUENCE</scope>
    <source>
        <strain evidence="3">BC1065</strain>
    </source>
</reference>
<evidence type="ECO:0000313" key="4">
    <source>
        <dbReference type="Proteomes" id="UP000807716"/>
    </source>
</evidence>
<keyword evidence="2" id="KW-0472">Membrane</keyword>
<feature type="region of interest" description="Disordered" evidence="1">
    <location>
        <begin position="1"/>
        <end position="23"/>
    </location>
</feature>
<gene>
    <name evidence="3" type="ORF">DFQ27_006048</name>
</gene>
<dbReference type="OrthoDB" id="2408558at2759"/>